<evidence type="ECO:0000313" key="3">
    <source>
        <dbReference type="Proteomes" id="UP000295499"/>
    </source>
</evidence>
<sequence>MRKIICIIFSTLCIAQHQVVAQQKLDVYLDHLFKNQKFMGSVAIAHNDSIIYSKAVGYSDAAKKKDNEKNTKFRVGSVTKTYTAVLILKAIEERKLKLDDKLVTFYPTVANADKITIEELLKHRSGVFNFTEIEGEGTWEEHFHTEQEFVDYLAKQKSNFEPGSDYEYSNSNYALLGFILQKIYKQPFAAVLVEKICKPLNLLNTYYTFEVDTAKNEALSYNIQDTYLKNGNVNFSNHPASGGIVSTPTDVNRFLFALFNKQLITTQSLEAMLPVDKGAYGFGIEKLKFDNPMGYAHGGRVENYFSNYWYFPKENVGVVVLANAVNIDVDVISTALLKSAYGTMPELPNFNHISNMADTAFNEIKGTYFSKDQKESITISSDGKYLVFQNSRPGQDYVYFEYKGNQVFQYDSIALQFFPNKHEMMLKQGAEQIIYRKSVKK</sequence>
<evidence type="ECO:0000313" key="2">
    <source>
        <dbReference type="EMBL" id="TDO22608.1"/>
    </source>
</evidence>
<proteinExistence type="predicted"/>
<keyword evidence="2" id="KW-0645">Protease</keyword>
<accession>A0A4V3C3M2</accession>
<evidence type="ECO:0000259" key="1">
    <source>
        <dbReference type="Pfam" id="PF00144"/>
    </source>
</evidence>
<dbReference type="GO" id="GO:0004180">
    <property type="term" value="F:carboxypeptidase activity"/>
    <property type="evidence" value="ECO:0007669"/>
    <property type="project" value="UniProtKB-KW"/>
</dbReference>
<dbReference type="EMBL" id="SNWM01000002">
    <property type="protein sequence ID" value="TDO22608.1"/>
    <property type="molecule type" value="Genomic_DNA"/>
</dbReference>
<dbReference type="SUPFAM" id="SSF56601">
    <property type="entry name" value="beta-lactamase/transpeptidase-like"/>
    <property type="match status" value="1"/>
</dbReference>
<keyword evidence="2" id="KW-0378">Hydrolase</keyword>
<dbReference type="PANTHER" id="PTHR46825">
    <property type="entry name" value="D-ALANYL-D-ALANINE-CARBOXYPEPTIDASE/ENDOPEPTIDASE AMPH"/>
    <property type="match status" value="1"/>
</dbReference>
<feature type="domain" description="Beta-lactamase-related" evidence="1">
    <location>
        <begin position="41"/>
        <end position="327"/>
    </location>
</feature>
<dbReference type="Gene3D" id="3.40.710.10">
    <property type="entry name" value="DD-peptidase/beta-lactamase superfamily"/>
    <property type="match status" value="1"/>
</dbReference>
<reference evidence="2 3" key="1">
    <citation type="submission" date="2019-03" db="EMBL/GenBank/DDBJ databases">
        <title>Genomic Encyclopedia of Archaeal and Bacterial Type Strains, Phase II (KMG-II): from individual species to whole genera.</title>
        <authorList>
            <person name="Goeker M."/>
        </authorList>
    </citation>
    <scope>NUCLEOTIDE SEQUENCE [LARGE SCALE GENOMIC DNA]</scope>
    <source>
        <strain evidence="2 3">DSM 19034</strain>
    </source>
</reference>
<dbReference type="Pfam" id="PF00144">
    <property type="entry name" value="Beta-lactamase"/>
    <property type="match status" value="1"/>
</dbReference>
<gene>
    <name evidence="2" type="ORF">CLV32_1584</name>
</gene>
<dbReference type="InterPro" id="IPR001466">
    <property type="entry name" value="Beta-lactam-related"/>
</dbReference>
<dbReference type="InterPro" id="IPR012338">
    <property type="entry name" value="Beta-lactam/transpept-like"/>
</dbReference>
<dbReference type="PANTHER" id="PTHR46825:SF9">
    <property type="entry name" value="BETA-LACTAMASE-RELATED DOMAIN-CONTAINING PROTEIN"/>
    <property type="match status" value="1"/>
</dbReference>
<comment type="caution">
    <text evidence="2">The sequence shown here is derived from an EMBL/GenBank/DDBJ whole genome shotgun (WGS) entry which is preliminary data.</text>
</comment>
<protein>
    <submittedName>
        <fullName evidence="2">D-alanyl-D-alanine carboxypeptidase</fullName>
    </submittedName>
</protein>
<keyword evidence="2" id="KW-0121">Carboxypeptidase</keyword>
<dbReference type="OrthoDB" id="9793489at2"/>
<keyword evidence="3" id="KW-1185">Reference proteome</keyword>
<dbReference type="Proteomes" id="UP000295499">
    <property type="component" value="Unassembled WGS sequence"/>
</dbReference>
<organism evidence="2 3">
    <name type="scientific">Pedobacter duraquae</name>
    <dbReference type="NCBI Taxonomy" id="425511"/>
    <lineage>
        <taxon>Bacteria</taxon>
        <taxon>Pseudomonadati</taxon>
        <taxon>Bacteroidota</taxon>
        <taxon>Sphingobacteriia</taxon>
        <taxon>Sphingobacteriales</taxon>
        <taxon>Sphingobacteriaceae</taxon>
        <taxon>Pedobacter</taxon>
    </lineage>
</organism>
<dbReference type="AlphaFoldDB" id="A0A4V3C3M2"/>
<name>A0A4V3C3M2_9SPHI</name>
<dbReference type="InterPro" id="IPR050491">
    <property type="entry name" value="AmpC-like"/>
</dbReference>